<proteinExistence type="predicted"/>
<accession>A0A7S3LM50</accession>
<dbReference type="PANTHER" id="PTHR21686">
    <property type="entry name" value="DEOXYNUCLEOTIDYLTRANSFERASE TERMINAL-INTERACTING PROTEIN 2"/>
    <property type="match status" value="1"/>
</dbReference>
<dbReference type="AlphaFoldDB" id="A0A7S3LM50"/>
<feature type="compositionally biased region" description="Low complexity" evidence="3">
    <location>
        <begin position="246"/>
        <end position="258"/>
    </location>
</feature>
<evidence type="ECO:0000256" key="1">
    <source>
        <dbReference type="ARBA" id="ARBA00004604"/>
    </source>
</evidence>
<organism evidence="5">
    <name type="scientific">Aplanochytrium stocchinoi</name>
    <dbReference type="NCBI Taxonomy" id="215587"/>
    <lineage>
        <taxon>Eukaryota</taxon>
        <taxon>Sar</taxon>
        <taxon>Stramenopiles</taxon>
        <taxon>Bigyra</taxon>
        <taxon>Labyrinthulomycetes</taxon>
        <taxon>Thraustochytrida</taxon>
        <taxon>Thraustochytriidae</taxon>
        <taxon>Aplanochytrium</taxon>
    </lineage>
</organism>
<evidence type="ECO:0000256" key="3">
    <source>
        <dbReference type="SAM" id="MobiDB-lite"/>
    </source>
</evidence>
<dbReference type="PANTHER" id="PTHR21686:SF12">
    <property type="entry name" value="DEOXYNUCLEOTIDYLTRANSFERASE TERMINAL-INTERACTING PROTEIN 2"/>
    <property type="match status" value="1"/>
</dbReference>
<keyword evidence="2" id="KW-0539">Nucleus</keyword>
<reference evidence="5" key="1">
    <citation type="submission" date="2021-01" db="EMBL/GenBank/DDBJ databases">
        <authorList>
            <person name="Corre E."/>
            <person name="Pelletier E."/>
            <person name="Niang G."/>
            <person name="Scheremetjew M."/>
            <person name="Finn R."/>
            <person name="Kale V."/>
            <person name="Holt S."/>
            <person name="Cochrane G."/>
            <person name="Meng A."/>
            <person name="Brown T."/>
            <person name="Cohen L."/>
        </authorList>
    </citation>
    <scope>NUCLEOTIDE SEQUENCE</scope>
    <source>
        <strain evidence="5">GSBS06</strain>
    </source>
</reference>
<feature type="compositionally biased region" description="Basic residues" evidence="3">
    <location>
        <begin position="458"/>
        <end position="471"/>
    </location>
</feature>
<feature type="compositionally biased region" description="Low complexity" evidence="3">
    <location>
        <begin position="8"/>
        <end position="23"/>
    </location>
</feature>
<feature type="region of interest" description="Disordered" evidence="3">
    <location>
        <begin position="142"/>
        <end position="270"/>
    </location>
</feature>
<feature type="region of interest" description="Disordered" evidence="3">
    <location>
        <begin position="327"/>
        <end position="348"/>
    </location>
</feature>
<feature type="compositionally biased region" description="Polar residues" evidence="3">
    <location>
        <begin position="203"/>
        <end position="229"/>
    </location>
</feature>
<gene>
    <name evidence="5" type="ORF">ASTO00021_LOCUS5974</name>
</gene>
<dbReference type="Pfam" id="PF08698">
    <property type="entry name" value="Fcf2"/>
    <property type="match status" value="1"/>
</dbReference>
<dbReference type="GO" id="GO:0006396">
    <property type="term" value="P:RNA processing"/>
    <property type="evidence" value="ECO:0007669"/>
    <property type="project" value="TreeGrafter"/>
</dbReference>
<feature type="region of interest" description="Disordered" evidence="3">
    <location>
        <begin position="1"/>
        <end position="83"/>
    </location>
</feature>
<feature type="domain" description="Fcf2 pre-rRNA processing C-terminal" evidence="4">
    <location>
        <begin position="348"/>
        <end position="439"/>
    </location>
</feature>
<name>A0A7S3LM50_9STRA</name>
<comment type="subcellular location">
    <subcellularLocation>
        <location evidence="1">Nucleus</location>
        <location evidence="1">Nucleolus</location>
    </subcellularLocation>
</comment>
<dbReference type="EMBL" id="HBIN01008077">
    <property type="protein sequence ID" value="CAE0435694.1"/>
    <property type="molecule type" value="Transcribed_RNA"/>
</dbReference>
<feature type="compositionally biased region" description="Basic and acidic residues" evidence="3">
    <location>
        <begin position="26"/>
        <end position="44"/>
    </location>
</feature>
<feature type="compositionally biased region" description="Basic and acidic residues" evidence="3">
    <location>
        <begin position="447"/>
        <end position="457"/>
    </location>
</feature>
<sequence>MVSTRSRANSTNSLSSQRSTASSRARRAETRKGAAKPFEKETKATVRKKSYILEDSESPSFVESDPIDDKTLEDSKTEKGKFKPSDFKIDERVLVECEKEKKFVPGTVSIVRVRKLKIHVDGRPKSKAIWVSDSDSIRRLSELPTVTEEVDEEKENKSEKKKTKTTKRKSIISKSQNLSSTKPAQKKKQEILSNLKKNKETKNLQAESKTTVQKASNNETKGASKTNNKLADAELLLQQIKSESMNVNDNVLDPNSDSSSDDENEHVQIIKKKPNFKLSAILKPKSEGKSIEKTDENALMWSQALKPESAKRKRSVKRFIPTKLDIAKDDKHDEDRGQKQIREKEKQRQVQRDWFEMKTPQMTQELKDDLRALQLRHYMDPKRFYKANDSKTIPKTFQIGTVIAGAADDRFSRLTRKERKSRFVDEVLADKKITSYAKRIFKDIEKSNEAGGRGDYRKRQKKRMSKNKKLR</sequence>
<dbReference type="GO" id="GO:0003723">
    <property type="term" value="F:RNA binding"/>
    <property type="evidence" value="ECO:0007669"/>
    <property type="project" value="TreeGrafter"/>
</dbReference>
<feature type="region of interest" description="Disordered" evidence="3">
    <location>
        <begin position="447"/>
        <end position="471"/>
    </location>
</feature>
<evidence type="ECO:0000313" key="5">
    <source>
        <dbReference type="EMBL" id="CAE0435694.1"/>
    </source>
</evidence>
<protein>
    <recommendedName>
        <fullName evidence="4">Fcf2 pre-rRNA processing C-terminal domain-containing protein</fullName>
    </recommendedName>
</protein>
<feature type="compositionally biased region" description="Basic and acidic residues" evidence="3">
    <location>
        <begin position="67"/>
        <end position="83"/>
    </location>
</feature>
<evidence type="ECO:0000256" key="2">
    <source>
        <dbReference type="ARBA" id="ARBA00023242"/>
    </source>
</evidence>
<feature type="compositionally biased region" description="Basic residues" evidence="3">
    <location>
        <begin position="159"/>
        <end position="171"/>
    </location>
</feature>
<evidence type="ECO:0000259" key="4">
    <source>
        <dbReference type="Pfam" id="PF08698"/>
    </source>
</evidence>
<dbReference type="InterPro" id="IPR014810">
    <property type="entry name" value="Fcf2_C"/>
</dbReference>
<dbReference type="GO" id="GO:0005730">
    <property type="term" value="C:nucleolus"/>
    <property type="evidence" value="ECO:0007669"/>
    <property type="project" value="UniProtKB-SubCell"/>
</dbReference>
<dbReference type="InterPro" id="IPR039883">
    <property type="entry name" value="Fcf2/DNTTIP2"/>
</dbReference>